<dbReference type="GO" id="GO:0000977">
    <property type="term" value="F:RNA polymerase II transcription regulatory region sequence-specific DNA binding"/>
    <property type="evidence" value="ECO:0007669"/>
    <property type="project" value="TreeGrafter"/>
</dbReference>
<organism evidence="11 12">
    <name type="scientific">Lentithecium fluviatile CBS 122367</name>
    <dbReference type="NCBI Taxonomy" id="1168545"/>
    <lineage>
        <taxon>Eukaryota</taxon>
        <taxon>Fungi</taxon>
        <taxon>Dikarya</taxon>
        <taxon>Ascomycota</taxon>
        <taxon>Pezizomycotina</taxon>
        <taxon>Dothideomycetes</taxon>
        <taxon>Pleosporomycetidae</taxon>
        <taxon>Pleosporales</taxon>
        <taxon>Massarineae</taxon>
        <taxon>Lentitheciaceae</taxon>
        <taxon>Lentithecium</taxon>
    </lineage>
</organism>
<feature type="compositionally biased region" description="Basic residues" evidence="8">
    <location>
        <begin position="145"/>
        <end position="154"/>
    </location>
</feature>
<dbReference type="GO" id="GO:0006368">
    <property type="term" value="P:transcription elongation by RNA polymerase II"/>
    <property type="evidence" value="ECO:0007669"/>
    <property type="project" value="TreeGrafter"/>
</dbReference>
<dbReference type="Pfam" id="PF07500">
    <property type="entry name" value="TFIIS_M"/>
    <property type="match status" value="1"/>
</dbReference>
<dbReference type="CDD" id="cd21538">
    <property type="entry name" value="SPOC_TFIIS"/>
    <property type="match status" value="1"/>
</dbReference>
<proteinExistence type="inferred from homology"/>
<dbReference type="InterPro" id="IPR055499">
    <property type="entry name" value="DUF7071"/>
</dbReference>
<dbReference type="GO" id="GO:0001139">
    <property type="term" value="F:RNA polymerase II complex recruiting activity"/>
    <property type="evidence" value="ECO:0007669"/>
    <property type="project" value="TreeGrafter"/>
</dbReference>
<name>A0A6G1INT2_9PLEO</name>
<dbReference type="InterPro" id="IPR036575">
    <property type="entry name" value="TFIIS_cen_dom_sf"/>
</dbReference>
<evidence type="ECO:0000313" key="12">
    <source>
        <dbReference type="Proteomes" id="UP000799291"/>
    </source>
</evidence>
<dbReference type="InterPro" id="IPR019787">
    <property type="entry name" value="Znf_PHD-finger"/>
</dbReference>
<protein>
    <recommendedName>
        <fullName evidence="3">Transcription factor BYE1</fullName>
    </recommendedName>
</protein>
<feature type="domain" description="TFIIS central" evidence="10">
    <location>
        <begin position="292"/>
        <end position="414"/>
    </location>
</feature>
<evidence type="ECO:0000256" key="3">
    <source>
        <dbReference type="ARBA" id="ARBA00021616"/>
    </source>
</evidence>
<evidence type="ECO:0000256" key="8">
    <source>
        <dbReference type="SAM" id="MobiDB-lite"/>
    </source>
</evidence>
<dbReference type="Pfam" id="PF07744">
    <property type="entry name" value="SPOC"/>
    <property type="match status" value="1"/>
</dbReference>
<keyword evidence="12" id="KW-1185">Reference proteome</keyword>
<gene>
    <name evidence="11" type="ORF">K458DRAFT_114231</name>
</gene>
<evidence type="ECO:0000256" key="1">
    <source>
        <dbReference type="ARBA" id="ARBA00002311"/>
    </source>
</evidence>
<feature type="region of interest" description="Disordered" evidence="8">
    <location>
        <begin position="409"/>
        <end position="462"/>
    </location>
</feature>
<dbReference type="GO" id="GO:0006362">
    <property type="term" value="P:transcription elongation by RNA polymerase I"/>
    <property type="evidence" value="ECO:0007669"/>
    <property type="project" value="TreeGrafter"/>
</dbReference>
<dbReference type="InterPro" id="IPR019786">
    <property type="entry name" value="Zinc_finger_PHD-type_CS"/>
</dbReference>
<evidence type="ECO:0000256" key="2">
    <source>
        <dbReference type="ARBA" id="ARBA00011050"/>
    </source>
</evidence>
<accession>A0A6G1INT2</accession>
<reference evidence="11" key="1">
    <citation type="journal article" date="2020" name="Stud. Mycol.">
        <title>101 Dothideomycetes genomes: a test case for predicting lifestyles and emergence of pathogens.</title>
        <authorList>
            <person name="Haridas S."/>
            <person name="Albert R."/>
            <person name="Binder M."/>
            <person name="Bloem J."/>
            <person name="Labutti K."/>
            <person name="Salamov A."/>
            <person name="Andreopoulos B."/>
            <person name="Baker S."/>
            <person name="Barry K."/>
            <person name="Bills G."/>
            <person name="Bluhm B."/>
            <person name="Cannon C."/>
            <person name="Castanera R."/>
            <person name="Culley D."/>
            <person name="Daum C."/>
            <person name="Ezra D."/>
            <person name="Gonzalez J."/>
            <person name="Henrissat B."/>
            <person name="Kuo A."/>
            <person name="Liang C."/>
            <person name="Lipzen A."/>
            <person name="Lutzoni F."/>
            <person name="Magnuson J."/>
            <person name="Mondo S."/>
            <person name="Nolan M."/>
            <person name="Ohm R."/>
            <person name="Pangilinan J."/>
            <person name="Park H.-J."/>
            <person name="Ramirez L."/>
            <person name="Alfaro M."/>
            <person name="Sun H."/>
            <person name="Tritt A."/>
            <person name="Yoshinaga Y."/>
            <person name="Zwiers L.-H."/>
            <person name="Turgeon B."/>
            <person name="Goodwin S."/>
            <person name="Spatafora J."/>
            <person name="Crous P."/>
            <person name="Grigoriev I."/>
        </authorList>
    </citation>
    <scope>NUCLEOTIDE SEQUENCE</scope>
    <source>
        <strain evidence="11">CBS 122367</strain>
    </source>
</reference>
<keyword evidence="4" id="KW-0479">Metal-binding</keyword>
<dbReference type="PROSITE" id="PS01359">
    <property type="entry name" value="ZF_PHD_1"/>
    <property type="match status" value="1"/>
</dbReference>
<dbReference type="Pfam" id="PF23257">
    <property type="entry name" value="DUF7071"/>
    <property type="match status" value="1"/>
</dbReference>
<feature type="region of interest" description="Disordered" evidence="8">
    <location>
        <begin position="787"/>
        <end position="815"/>
    </location>
</feature>
<sequence length="893" mass="98215">MSSTMADDVRRSGRANKGHHTKNADALDEPILNTKSKAKGKSEKKTSAAGGTETARSQSAQSVEKKEQKKEDKEDVIRCVCGDQRDIRGRQMILCDKCSVWQHNRCLNLPEGDYWENKEYYCEQCNPQDHVELLAAIGRGEKPWSRKKGQKPPKSRPSDVRADVREEKSQQPTPQPAQPPTPPSVPAPAPAPTKAETPASPATASTPASKDAPQESSNGKAEANPSKETPKSQPQSPTGEKRRHESASEKDTSKKRRKSSAPHTEKSPPQSEVASEIDALPSKQRRPLAEKLRDILVPLIDVAASDSRGYHIPDGETSRSLATTFALQIDQALLMRHGDTVNQESPFFKQHRSIMFNVKKNTILIDRLLTGGLTPEELAAMAPEEMASEEKQREYAAIREANEKQMVLTEETGPRLRKTHKGEEVVGEDYMPDDSTFRAPPPREREPDEQAQPQSPSRDGQMTVELPEDVGHRGPLAVDTSGAPVDGVRRPSAAFDINSVFEKVRSPQHDQQAFLPRRQSSIRAQERPQQGPGVDADIDRLLKDEDNDVEMSDYRSDPTIVWQGTISMQQMERFDTVARFVAGGDFGQVVPWDKLLASLLPIQGRIESGKGDEYIRGLGSTGSHDVAVLALSPVSSEGRAAFDHLYHYFQPRNRWGVVPVEGNDSVRDLYVIPVPPGGSNLPPFLDMLEHCTIETPRKEHMMLLALVAKLPEVKPQLQQAQQIEQYPGQTTPGPQPPHSIQAPNGPTNGPGPSPSPLTNPHGPQYSPVGTSFSPAQSFAANHHIQYAQPPPQQQPNNGHPYAPQQVPPQSHPQAINPRMTEILGPYINEPTTLQILQSGVGTTMTEDQMANLRYILDTVPEARASMKVLTEHLAARVVPEGKPVAVLPENGQA</sequence>
<dbReference type="InterPro" id="IPR003618">
    <property type="entry name" value="TFIIS_cen_dom"/>
</dbReference>
<dbReference type="GO" id="GO:0031440">
    <property type="term" value="P:regulation of mRNA 3'-end processing"/>
    <property type="evidence" value="ECO:0007669"/>
    <property type="project" value="TreeGrafter"/>
</dbReference>
<feature type="region of interest" description="Disordered" evidence="8">
    <location>
        <begin position="718"/>
        <end position="774"/>
    </location>
</feature>
<evidence type="ECO:0000256" key="7">
    <source>
        <dbReference type="PROSITE-ProRule" id="PRU00146"/>
    </source>
</evidence>
<comment type="function">
    <text evidence="1">Negative regulator of transcription elongation.</text>
</comment>
<dbReference type="InterPro" id="IPR012921">
    <property type="entry name" value="SPOC_C"/>
</dbReference>
<feature type="compositionally biased region" description="Basic and acidic residues" evidence="8">
    <location>
        <begin position="63"/>
        <end position="75"/>
    </location>
</feature>
<dbReference type="SUPFAM" id="SSF46942">
    <property type="entry name" value="Elongation factor TFIIS domain 2"/>
    <property type="match status" value="1"/>
</dbReference>
<dbReference type="SMART" id="SM00249">
    <property type="entry name" value="PHD"/>
    <property type="match status" value="1"/>
</dbReference>
<dbReference type="InterPro" id="IPR013083">
    <property type="entry name" value="Znf_RING/FYVE/PHD"/>
</dbReference>
<feature type="compositionally biased region" description="Basic residues" evidence="8">
    <location>
        <begin position="12"/>
        <end position="21"/>
    </location>
</feature>
<evidence type="ECO:0000256" key="6">
    <source>
        <dbReference type="ARBA" id="ARBA00022833"/>
    </source>
</evidence>
<comment type="similarity">
    <text evidence="2">Belongs to the BYE1 family.</text>
</comment>
<dbReference type="OrthoDB" id="79252at2759"/>
<dbReference type="PROSITE" id="PS50016">
    <property type="entry name" value="ZF_PHD_2"/>
    <property type="match status" value="1"/>
</dbReference>
<feature type="region of interest" description="Disordered" evidence="8">
    <location>
        <begin position="140"/>
        <end position="282"/>
    </location>
</feature>
<dbReference type="Gene3D" id="1.10.472.30">
    <property type="entry name" value="Transcription elongation factor S-II, central domain"/>
    <property type="match status" value="1"/>
</dbReference>
<feature type="compositionally biased region" description="Basic and acidic residues" evidence="8">
    <location>
        <begin position="156"/>
        <end position="169"/>
    </location>
</feature>
<evidence type="ECO:0000256" key="5">
    <source>
        <dbReference type="ARBA" id="ARBA00022771"/>
    </source>
</evidence>
<dbReference type="SMART" id="SM00510">
    <property type="entry name" value="TFS2M"/>
    <property type="match status" value="1"/>
</dbReference>
<feature type="region of interest" description="Disordered" evidence="8">
    <location>
        <begin position="1"/>
        <end position="75"/>
    </location>
</feature>
<dbReference type="PANTHER" id="PTHR11477:SF11">
    <property type="entry name" value="TRANSCRIPTION FACTOR BYE1"/>
    <property type="match status" value="1"/>
</dbReference>
<dbReference type="GO" id="GO:0008270">
    <property type="term" value="F:zinc ion binding"/>
    <property type="evidence" value="ECO:0007669"/>
    <property type="project" value="UniProtKB-KW"/>
</dbReference>
<feature type="compositionally biased region" description="Basic and acidic residues" evidence="8">
    <location>
        <begin position="239"/>
        <end position="252"/>
    </location>
</feature>
<dbReference type="GO" id="GO:0005634">
    <property type="term" value="C:nucleus"/>
    <property type="evidence" value="ECO:0007669"/>
    <property type="project" value="TreeGrafter"/>
</dbReference>
<dbReference type="PANTHER" id="PTHR11477">
    <property type="entry name" value="TRANSCRIPTION FACTOR S-II ZINC FINGER DOMAIN-CONTAINING PROTEIN"/>
    <property type="match status" value="1"/>
</dbReference>
<feature type="compositionally biased region" description="Pro residues" evidence="8">
    <location>
        <begin position="173"/>
        <end position="191"/>
    </location>
</feature>
<feature type="compositionally biased region" description="Low complexity" evidence="8">
    <location>
        <begin position="192"/>
        <end position="211"/>
    </location>
</feature>
<dbReference type="InterPro" id="IPR011011">
    <property type="entry name" value="Znf_FYVE_PHD"/>
</dbReference>
<dbReference type="Gene3D" id="3.30.40.10">
    <property type="entry name" value="Zinc/RING finger domain, C3HC4 (zinc finger)"/>
    <property type="match status" value="1"/>
</dbReference>
<dbReference type="EMBL" id="MU005601">
    <property type="protein sequence ID" value="KAF2679805.1"/>
    <property type="molecule type" value="Genomic_DNA"/>
</dbReference>
<dbReference type="AlphaFoldDB" id="A0A6G1INT2"/>
<evidence type="ECO:0000259" key="10">
    <source>
        <dbReference type="PROSITE" id="PS51321"/>
    </source>
</evidence>
<keyword evidence="5 7" id="KW-0863">Zinc-finger</keyword>
<dbReference type="Pfam" id="PF00628">
    <property type="entry name" value="PHD"/>
    <property type="match status" value="1"/>
</dbReference>
<evidence type="ECO:0000313" key="11">
    <source>
        <dbReference type="EMBL" id="KAF2679805.1"/>
    </source>
</evidence>
<dbReference type="GO" id="GO:0031564">
    <property type="term" value="P:transcription antitermination"/>
    <property type="evidence" value="ECO:0007669"/>
    <property type="project" value="TreeGrafter"/>
</dbReference>
<dbReference type="InterPro" id="IPR001965">
    <property type="entry name" value="Znf_PHD"/>
</dbReference>
<evidence type="ECO:0000259" key="9">
    <source>
        <dbReference type="PROSITE" id="PS50016"/>
    </source>
</evidence>
<dbReference type="Proteomes" id="UP000799291">
    <property type="component" value="Unassembled WGS sequence"/>
</dbReference>
<keyword evidence="6" id="KW-0862">Zinc</keyword>
<dbReference type="PROSITE" id="PS51321">
    <property type="entry name" value="TFIIS_CENTRAL"/>
    <property type="match status" value="1"/>
</dbReference>
<evidence type="ECO:0000256" key="4">
    <source>
        <dbReference type="ARBA" id="ARBA00022723"/>
    </source>
</evidence>
<dbReference type="SUPFAM" id="SSF57903">
    <property type="entry name" value="FYVE/PHD zinc finger"/>
    <property type="match status" value="1"/>
</dbReference>
<feature type="domain" description="PHD-type" evidence="9">
    <location>
        <begin position="76"/>
        <end position="128"/>
    </location>
</feature>
<feature type="region of interest" description="Disordered" evidence="8">
    <location>
        <begin position="505"/>
        <end position="536"/>
    </location>
</feature>